<evidence type="ECO:0000313" key="1">
    <source>
        <dbReference type="EMBL" id="DAD75500.1"/>
    </source>
</evidence>
<evidence type="ECO:0008006" key="2">
    <source>
        <dbReference type="Google" id="ProtNLM"/>
    </source>
</evidence>
<proteinExistence type="predicted"/>
<sequence>MIAIKINGVVYENVGTVKPSVAYEYYYDVVTMDGRRHRDIKGKRTNYEVTFFNNDFAAYDALKTLLMTADSVLLEVPDSNKGTNTGEYSVTVTGDDIKGVLYDGTYYSTALSVTFERVTCDE</sequence>
<reference evidence="1" key="1">
    <citation type="journal article" date="2021" name="Proc. Natl. Acad. Sci. U.S.A.">
        <title>A Catalog of Tens of Thousands of Viruses from Human Metagenomes Reveals Hidden Associations with Chronic Diseases.</title>
        <authorList>
            <person name="Tisza M.J."/>
            <person name="Buck C.B."/>
        </authorList>
    </citation>
    <scope>NUCLEOTIDE SEQUENCE</scope>
    <source>
        <strain evidence="1">CtuvC1</strain>
    </source>
</reference>
<organism evidence="1">
    <name type="scientific">Siphoviridae sp. ctuvC1</name>
    <dbReference type="NCBI Taxonomy" id="2826507"/>
    <lineage>
        <taxon>Viruses</taxon>
        <taxon>Duplodnaviria</taxon>
        <taxon>Heunggongvirae</taxon>
        <taxon>Uroviricota</taxon>
        <taxon>Caudoviricetes</taxon>
    </lineage>
</organism>
<accession>A0A8S5LZU6</accession>
<name>A0A8S5LZU6_9CAUD</name>
<dbReference type="EMBL" id="BK014784">
    <property type="protein sequence ID" value="DAD75500.1"/>
    <property type="molecule type" value="Genomic_DNA"/>
</dbReference>
<protein>
    <recommendedName>
        <fullName evidence="2">Phage protein</fullName>
    </recommendedName>
</protein>